<proteinExistence type="predicted"/>
<dbReference type="VEuPathDB" id="FungiDB:BO78DRAFT_453540"/>
<dbReference type="Proteomes" id="UP000248423">
    <property type="component" value="Unassembled WGS sequence"/>
</dbReference>
<dbReference type="OrthoDB" id="76567at2759"/>
<gene>
    <name evidence="1" type="ORF">BO78DRAFT_453540</name>
</gene>
<protein>
    <recommendedName>
        <fullName evidence="3">Restriction endonuclease domain-containing protein</fullName>
    </recommendedName>
</protein>
<organism evidence="1 2">
    <name type="scientific">Aspergillus sclerotiicarbonarius (strain CBS 121057 / IBT 28362)</name>
    <dbReference type="NCBI Taxonomy" id="1448318"/>
    <lineage>
        <taxon>Eukaryota</taxon>
        <taxon>Fungi</taxon>
        <taxon>Dikarya</taxon>
        <taxon>Ascomycota</taxon>
        <taxon>Pezizomycotina</taxon>
        <taxon>Eurotiomycetes</taxon>
        <taxon>Eurotiomycetidae</taxon>
        <taxon>Eurotiales</taxon>
        <taxon>Aspergillaceae</taxon>
        <taxon>Aspergillus</taxon>
        <taxon>Aspergillus subgen. Circumdati</taxon>
    </lineage>
</organism>
<evidence type="ECO:0000313" key="2">
    <source>
        <dbReference type="Proteomes" id="UP000248423"/>
    </source>
</evidence>
<dbReference type="AlphaFoldDB" id="A0A319E361"/>
<sequence length="306" mass="34176">MSEQHPPSGSQDINMPGIATATTVTPIRTFKYEGLSHFTALVRKCLSTDIQILEFCEVSADDFDILSSDEARPLKSAKFSYNFSTGILQVRMPHSAHETVTGLFRSLIDKELFSMRVEKEVYCQSSPLTEIGVWAKEPDACWIPDDIDEPSVVLEVGASESTPHLATSARGWIEAAGSSVMACIAINISPANDLVIDVWKKGERTYGMTLRNAHVPAIRQQHIEIKNDLSDPEVHGWRVNEDSSVVPADEILLEFPLLVGRPAHNDWEHDVLLDRSVLIELATRFLRKQSRRAEGRRARDEPPSVF</sequence>
<name>A0A319E361_ASPSB</name>
<evidence type="ECO:0000313" key="1">
    <source>
        <dbReference type="EMBL" id="PYI02625.1"/>
    </source>
</evidence>
<keyword evidence="2" id="KW-1185">Reference proteome</keyword>
<evidence type="ECO:0008006" key="3">
    <source>
        <dbReference type="Google" id="ProtNLM"/>
    </source>
</evidence>
<accession>A0A319E361</accession>
<dbReference type="EMBL" id="KZ826392">
    <property type="protein sequence ID" value="PYI02625.1"/>
    <property type="molecule type" value="Genomic_DNA"/>
</dbReference>
<reference evidence="1 2" key="1">
    <citation type="submission" date="2018-02" db="EMBL/GenBank/DDBJ databases">
        <title>The genomes of Aspergillus section Nigri reveals drivers in fungal speciation.</title>
        <authorList>
            <consortium name="DOE Joint Genome Institute"/>
            <person name="Vesth T.C."/>
            <person name="Nybo J."/>
            <person name="Theobald S."/>
            <person name="Brandl J."/>
            <person name="Frisvad J.C."/>
            <person name="Nielsen K.F."/>
            <person name="Lyhne E.K."/>
            <person name="Kogle M.E."/>
            <person name="Kuo A."/>
            <person name="Riley R."/>
            <person name="Clum A."/>
            <person name="Nolan M."/>
            <person name="Lipzen A."/>
            <person name="Salamov A."/>
            <person name="Henrissat B."/>
            <person name="Wiebenga A."/>
            <person name="De vries R.P."/>
            <person name="Grigoriev I.V."/>
            <person name="Mortensen U.H."/>
            <person name="Andersen M.R."/>
            <person name="Baker S.E."/>
        </authorList>
    </citation>
    <scope>NUCLEOTIDE SEQUENCE [LARGE SCALE GENOMIC DNA]</scope>
    <source>
        <strain evidence="1 2">CBS 121057</strain>
    </source>
</reference>